<evidence type="ECO:0000313" key="3">
    <source>
        <dbReference type="Proteomes" id="UP000002213"/>
    </source>
</evidence>
<accession>C6W8R6</accession>
<organism evidence="2 3">
    <name type="scientific">Actinosynnema mirum (strain ATCC 29888 / DSM 43827 / JCM 3225 / NBRC 14064 / NCIMB 13271 / NRRL B-12336 / IMRU 3971 / 101)</name>
    <dbReference type="NCBI Taxonomy" id="446462"/>
    <lineage>
        <taxon>Bacteria</taxon>
        <taxon>Bacillati</taxon>
        <taxon>Actinomycetota</taxon>
        <taxon>Actinomycetes</taxon>
        <taxon>Pseudonocardiales</taxon>
        <taxon>Pseudonocardiaceae</taxon>
        <taxon>Actinosynnema</taxon>
    </lineage>
</organism>
<keyword evidence="3" id="KW-1185">Reference proteome</keyword>
<keyword evidence="1" id="KW-0472">Membrane</keyword>
<keyword evidence="1" id="KW-1133">Transmembrane helix</keyword>
<name>C6W8R6_ACTMD</name>
<feature type="transmembrane region" description="Helical" evidence="1">
    <location>
        <begin position="6"/>
        <end position="27"/>
    </location>
</feature>
<gene>
    <name evidence="2" type="ordered locus">Amir_3258</name>
</gene>
<dbReference type="STRING" id="446462.Amir_3258"/>
<sequence length="65" mass="7056">MWVWIIAGYAGIVLFIAGAAAFVAIFHRNKARRDDAFKVLKLVLGATGVGAVVMFAVRLHEAGLW</sequence>
<feature type="transmembrane region" description="Helical" evidence="1">
    <location>
        <begin position="39"/>
        <end position="59"/>
    </location>
</feature>
<proteinExistence type="predicted"/>
<dbReference type="KEGG" id="ami:Amir_3258"/>
<dbReference type="AlphaFoldDB" id="C6W8R6"/>
<keyword evidence="1" id="KW-0812">Transmembrane</keyword>
<reference evidence="2 3" key="1">
    <citation type="journal article" date="2009" name="Stand. Genomic Sci.">
        <title>Complete genome sequence of Actinosynnema mirum type strain (101).</title>
        <authorList>
            <person name="Land M."/>
            <person name="Lapidus A."/>
            <person name="Mayilraj S."/>
            <person name="Chen F."/>
            <person name="Copeland A."/>
            <person name="Del Rio T.G."/>
            <person name="Nolan M."/>
            <person name="Lucas S."/>
            <person name="Tice H."/>
            <person name="Cheng J.F."/>
            <person name="Chertkov O."/>
            <person name="Bruce D."/>
            <person name="Goodwin L."/>
            <person name="Pitluck S."/>
            <person name="Rohde M."/>
            <person name="Goker M."/>
            <person name="Pati A."/>
            <person name="Ivanova N."/>
            <person name="Mavromatis K."/>
            <person name="Chen A."/>
            <person name="Palaniappan K."/>
            <person name="Hauser L."/>
            <person name="Chang Y.J."/>
            <person name="Jeffries C.C."/>
            <person name="Brettin T."/>
            <person name="Detter J.C."/>
            <person name="Han C."/>
            <person name="Chain P."/>
            <person name="Tindall B.J."/>
            <person name="Bristow J."/>
            <person name="Eisen J.A."/>
            <person name="Markowitz V."/>
            <person name="Hugenholtz P."/>
            <person name="Kyrpides N.C."/>
            <person name="Klenk H.P."/>
        </authorList>
    </citation>
    <scope>NUCLEOTIDE SEQUENCE [LARGE SCALE GENOMIC DNA]</scope>
    <source>
        <strain evidence="3">ATCC 29888 / DSM 43827 / JCM 3225 / NBRC 14064 / NCIMB 13271 / NRRL B-12336 / IMRU 3971 / 101</strain>
    </source>
</reference>
<dbReference type="Proteomes" id="UP000002213">
    <property type="component" value="Chromosome"/>
</dbReference>
<protein>
    <submittedName>
        <fullName evidence="2">Uncharacterized protein</fullName>
    </submittedName>
</protein>
<evidence type="ECO:0000313" key="2">
    <source>
        <dbReference type="EMBL" id="ACU37165.1"/>
    </source>
</evidence>
<dbReference type="HOGENOM" id="CLU_2839868_0_0_11"/>
<dbReference type="EMBL" id="CP001630">
    <property type="protein sequence ID" value="ACU37165.1"/>
    <property type="molecule type" value="Genomic_DNA"/>
</dbReference>
<evidence type="ECO:0000256" key="1">
    <source>
        <dbReference type="SAM" id="Phobius"/>
    </source>
</evidence>